<dbReference type="PhylomeDB" id="K6UFC9"/>
<dbReference type="KEGG" id="pcy:PCYB_006300"/>
<dbReference type="AlphaFoldDB" id="K6UFC9"/>
<feature type="transmembrane region" description="Helical" evidence="1">
    <location>
        <begin position="38"/>
        <end position="60"/>
    </location>
</feature>
<name>K6UFC9_PLACD</name>
<dbReference type="Proteomes" id="UP000006319">
    <property type="component" value="Unassembled WGS sequence"/>
</dbReference>
<gene>
    <name evidence="2" type="ORF">PCYB_006300</name>
</gene>
<dbReference type="VEuPathDB" id="PlasmoDB:PCYB_006300"/>
<proteinExistence type="predicted"/>
<accession>K6UFC9</accession>
<dbReference type="GeneID" id="14696423"/>
<reference evidence="2 3" key="1">
    <citation type="journal article" date="2012" name="Nat. Genet.">
        <title>Plasmodium cynomolgi genome sequences provide insight into Plasmodium vivax and the monkey malaria clade.</title>
        <authorList>
            <person name="Tachibana S."/>
            <person name="Sullivan S.A."/>
            <person name="Kawai S."/>
            <person name="Nakamura S."/>
            <person name="Kim H.R."/>
            <person name="Goto N."/>
            <person name="Arisue N."/>
            <person name="Palacpac N.M.Q."/>
            <person name="Honma H."/>
            <person name="Yagi M."/>
            <person name="Tougan T."/>
            <person name="Katakai Y."/>
            <person name="Kaneko O."/>
            <person name="Mita T."/>
            <person name="Kita K."/>
            <person name="Yasutomi Y."/>
            <person name="Sutton P.L."/>
            <person name="Shakhbatyan R."/>
            <person name="Horii T."/>
            <person name="Yasunaga T."/>
            <person name="Barnwell J.W."/>
            <person name="Escalante A.A."/>
            <person name="Carlton J.M."/>
            <person name="Tanabe K."/>
        </authorList>
    </citation>
    <scope>NUCLEOTIDE SEQUENCE [LARGE SCALE GENOMIC DNA]</scope>
    <source>
        <strain evidence="2 3">B</strain>
    </source>
</reference>
<evidence type="ECO:0000256" key="1">
    <source>
        <dbReference type="SAM" id="Phobius"/>
    </source>
</evidence>
<organism evidence="2 3">
    <name type="scientific">Plasmodium cynomolgi (strain B)</name>
    <dbReference type="NCBI Taxonomy" id="1120755"/>
    <lineage>
        <taxon>Eukaryota</taxon>
        <taxon>Sar</taxon>
        <taxon>Alveolata</taxon>
        <taxon>Apicomplexa</taxon>
        <taxon>Aconoidasida</taxon>
        <taxon>Haemosporida</taxon>
        <taxon>Plasmodiidae</taxon>
        <taxon>Plasmodium</taxon>
        <taxon>Plasmodium (Plasmodium)</taxon>
    </lineage>
</organism>
<evidence type="ECO:0000313" key="3">
    <source>
        <dbReference type="Proteomes" id="UP000006319"/>
    </source>
</evidence>
<protein>
    <submittedName>
        <fullName evidence="2">Uncharacterized protein</fullName>
    </submittedName>
</protein>
<keyword evidence="3" id="KW-1185">Reference proteome</keyword>
<dbReference type="EMBL" id="DF158063">
    <property type="protein sequence ID" value="GAB69881.1"/>
    <property type="molecule type" value="Genomic_DNA"/>
</dbReference>
<feature type="transmembrane region" description="Helical" evidence="1">
    <location>
        <begin position="66"/>
        <end position="91"/>
    </location>
</feature>
<keyword evidence="1" id="KW-1133">Transmembrane helix</keyword>
<dbReference type="RefSeq" id="XP_004228099.1">
    <property type="nucleotide sequence ID" value="XM_004228051.1"/>
</dbReference>
<sequence length="109" mass="12016">MFEAEVKRFLKKKAAGRYADKGRGIMGKFFSFIDTHRVFIPILFLFPFICLVSTIIIWGISVAGPAVLGLFSLAAGITSLSGLVPLLAGLIPVRLFTMRLNSIVHYLEV</sequence>
<evidence type="ECO:0000313" key="2">
    <source>
        <dbReference type="EMBL" id="GAB69881.1"/>
    </source>
</evidence>
<keyword evidence="1" id="KW-0472">Membrane</keyword>
<keyword evidence="1" id="KW-0812">Transmembrane</keyword>